<dbReference type="PANTHER" id="PTHR45810">
    <property type="entry name" value="HISTONE H3.2"/>
    <property type="match status" value="1"/>
</dbReference>
<dbReference type="SUPFAM" id="SSF47113">
    <property type="entry name" value="Histone-fold"/>
    <property type="match status" value="1"/>
</dbReference>
<dbReference type="Pfam" id="PF00125">
    <property type="entry name" value="Histone"/>
    <property type="match status" value="1"/>
</dbReference>
<dbReference type="OrthoDB" id="6267586at2759"/>
<gene>
    <name evidence="3" type="ORF">MCOS_LOCUS10336</name>
</gene>
<sequence length="109" mass="11951">MTSTPVSCRRASFARVMRSIAERTRIESALTLRWQASALDCLQEAAEAFLVDLFSNVAMAAAHANHVTVKLEDLHLEATEAFLVDFFSHAALGTAAGLAVYVTRTRRPE</sequence>
<dbReference type="InterPro" id="IPR000164">
    <property type="entry name" value="Histone_H3/CENP-A"/>
</dbReference>
<organism evidence="3 4">
    <name type="scientific">Mesocestoides corti</name>
    <name type="common">Flatworm</name>
    <dbReference type="NCBI Taxonomy" id="53468"/>
    <lineage>
        <taxon>Eukaryota</taxon>
        <taxon>Metazoa</taxon>
        <taxon>Spiralia</taxon>
        <taxon>Lophotrochozoa</taxon>
        <taxon>Platyhelminthes</taxon>
        <taxon>Cestoda</taxon>
        <taxon>Eucestoda</taxon>
        <taxon>Cyclophyllidea</taxon>
        <taxon>Mesocestoididae</taxon>
        <taxon>Mesocestoides</taxon>
    </lineage>
</organism>
<evidence type="ECO:0000313" key="3">
    <source>
        <dbReference type="EMBL" id="VDD84333.1"/>
    </source>
</evidence>
<evidence type="ECO:0000256" key="1">
    <source>
        <dbReference type="ARBA" id="ARBA00010343"/>
    </source>
</evidence>
<keyword evidence="4" id="KW-1185">Reference proteome</keyword>
<dbReference type="AlphaFoldDB" id="A0A0R3UR30"/>
<evidence type="ECO:0000313" key="4">
    <source>
        <dbReference type="Proteomes" id="UP000267029"/>
    </source>
</evidence>
<dbReference type="PANTHER" id="PTHR45810:SF1">
    <property type="entry name" value="HISTONE H3-LIKE CENTROMERIC PROTEIN A"/>
    <property type="match status" value="1"/>
</dbReference>
<evidence type="ECO:0000259" key="2">
    <source>
        <dbReference type="Pfam" id="PF00125"/>
    </source>
</evidence>
<protein>
    <recommendedName>
        <fullName evidence="2">Core Histone H2A/H2B/H3 domain-containing protein</fullName>
    </recommendedName>
</protein>
<dbReference type="Proteomes" id="UP000267029">
    <property type="component" value="Unassembled WGS sequence"/>
</dbReference>
<accession>A0A0R3UR30</accession>
<dbReference type="GO" id="GO:0030527">
    <property type="term" value="F:structural constituent of chromatin"/>
    <property type="evidence" value="ECO:0007669"/>
    <property type="project" value="InterPro"/>
</dbReference>
<dbReference type="InterPro" id="IPR007125">
    <property type="entry name" value="H2A/H2B/H3"/>
</dbReference>
<dbReference type="GO" id="GO:0046982">
    <property type="term" value="F:protein heterodimerization activity"/>
    <property type="evidence" value="ECO:0007669"/>
    <property type="project" value="InterPro"/>
</dbReference>
<dbReference type="STRING" id="53468.A0A0R3UR30"/>
<dbReference type="SMART" id="SM00428">
    <property type="entry name" value="H3"/>
    <property type="match status" value="1"/>
</dbReference>
<reference evidence="3 4" key="1">
    <citation type="submission" date="2018-10" db="EMBL/GenBank/DDBJ databases">
        <authorList>
            <consortium name="Pathogen Informatics"/>
        </authorList>
    </citation>
    <scope>NUCLEOTIDE SEQUENCE [LARGE SCALE GENOMIC DNA]</scope>
</reference>
<comment type="similarity">
    <text evidence="1">Belongs to the histone H3 family.</text>
</comment>
<dbReference type="GO" id="GO:0003677">
    <property type="term" value="F:DNA binding"/>
    <property type="evidence" value="ECO:0007669"/>
    <property type="project" value="InterPro"/>
</dbReference>
<proteinExistence type="inferred from homology"/>
<name>A0A0R3UR30_MESCO</name>
<feature type="domain" description="Core Histone H2A/H2B/H3" evidence="2">
    <location>
        <begin position="3"/>
        <end position="76"/>
    </location>
</feature>
<dbReference type="EMBL" id="UXSR01006182">
    <property type="protein sequence ID" value="VDD84333.1"/>
    <property type="molecule type" value="Genomic_DNA"/>
</dbReference>
<dbReference type="Gene3D" id="1.10.20.10">
    <property type="entry name" value="Histone, subunit A"/>
    <property type="match status" value="1"/>
</dbReference>
<dbReference type="GO" id="GO:0000786">
    <property type="term" value="C:nucleosome"/>
    <property type="evidence" value="ECO:0007669"/>
    <property type="project" value="InterPro"/>
</dbReference>
<dbReference type="InterPro" id="IPR009072">
    <property type="entry name" value="Histone-fold"/>
</dbReference>